<dbReference type="OrthoDB" id="3092958at2759"/>
<dbReference type="InParanoid" id="B0D6V3"/>
<keyword evidence="2" id="KW-1185">Reference proteome</keyword>
<dbReference type="AlphaFoldDB" id="B0D6V3"/>
<organism evidence="2">
    <name type="scientific">Laccaria bicolor (strain S238N-H82 / ATCC MYA-4686)</name>
    <name type="common">Bicoloured deceiver</name>
    <name type="synonym">Laccaria laccata var. bicolor</name>
    <dbReference type="NCBI Taxonomy" id="486041"/>
    <lineage>
        <taxon>Eukaryota</taxon>
        <taxon>Fungi</taxon>
        <taxon>Dikarya</taxon>
        <taxon>Basidiomycota</taxon>
        <taxon>Agaricomycotina</taxon>
        <taxon>Agaricomycetes</taxon>
        <taxon>Agaricomycetidae</taxon>
        <taxon>Agaricales</taxon>
        <taxon>Agaricineae</taxon>
        <taxon>Hydnangiaceae</taxon>
        <taxon>Laccaria</taxon>
    </lineage>
</organism>
<dbReference type="Proteomes" id="UP000001194">
    <property type="component" value="Unassembled WGS sequence"/>
</dbReference>
<gene>
    <name evidence="1" type="ORF">LACBIDRAFT_318705</name>
</gene>
<dbReference type="KEGG" id="lbc:LACBIDRAFT_318705"/>
<proteinExistence type="predicted"/>
<accession>B0D6V3</accession>
<evidence type="ECO:0000313" key="2">
    <source>
        <dbReference type="Proteomes" id="UP000001194"/>
    </source>
</evidence>
<dbReference type="RefSeq" id="XP_001879889.1">
    <property type="nucleotide sequence ID" value="XM_001879854.1"/>
</dbReference>
<dbReference type="HOGENOM" id="CLU_2923009_0_0_1"/>
<protein>
    <submittedName>
        <fullName evidence="1">Predicted protein</fullName>
    </submittedName>
</protein>
<dbReference type="EMBL" id="DS547099">
    <property type="protein sequence ID" value="EDR09540.1"/>
    <property type="molecule type" value="Genomic_DNA"/>
</dbReference>
<reference evidence="1 2" key="1">
    <citation type="journal article" date="2008" name="Nature">
        <title>The genome of Laccaria bicolor provides insights into mycorrhizal symbiosis.</title>
        <authorList>
            <person name="Martin F."/>
            <person name="Aerts A."/>
            <person name="Ahren D."/>
            <person name="Brun A."/>
            <person name="Danchin E.G.J."/>
            <person name="Duchaussoy F."/>
            <person name="Gibon J."/>
            <person name="Kohler A."/>
            <person name="Lindquist E."/>
            <person name="Pereda V."/>
            <person name="Salamov A."/>
            <person name="Shapiro H.J."/>
            <person name="Wuyts J."/>
            <person name="Blaudez D."/>
            <person name="Buee M."/>
            <person name="Brokstein P."/>
            <person name="Canbaeck B."/>
            <person name="Cohen D."/>
            <person name="Courty P.E."/>
            <person name="Coutinho P.M."/>
            <person name="Delaruelle C."/>
            <person name="Detter J.C."/>
            <person name="Deveau A."/>
            <person name="DiFazio S."/>
            <person name="Duplessis S."/>
            <person name="Fraissinet-Tachet L."/>
            <person name="Lucic E."/>
            <person name="Frey-Klett P."/>
            <person name="Fourrey C."/>
            <person name="Feussner I."/>
            <person name="Gay G."/>
            <person name="Grimwood J."/>
            <person name="Hoegger P.J."/>
            <person name="Jain P."/>
            <person name="Kilaru S."/>
            <person name="Labbe J."/>
            <person name="Lin Y.C."/>
            <person name="Legue V."/>
            <person name="Le Tacon F."/>
            <person name="Marmeisse R."/>
            <person name="Melayah D."/>
            <person name="Montanini B."/>
            <person name="Muratet M."/>
            <person name="Nehls U."/>
            <person name="Niculita-Hirzel H."/>
            <person name="Oudot-Le Secq M.P."/>
            <person name="Peter M."/>
            <person name="Quesneville H."/>
            <person name="Rajashekar B."/>
            <person name="Reich M."/>
            <person name="Rouhier N."/>
            <person name="Schmutz J."/>
            <person name="Yin T."/>
            <person name="Chalot M."/>
            <person name="Henrissat B."/>
            <person name="Kuees U."/>
            <person name="Lucas S."/>
            <person name="Van de Peer Y."/>
            <person name="Podila G.K."/>
            <person name="Polle A."/>
            <person name="Pukkila P.J."/>
            <person name="Richardson P.M."/>
            <person name="Rouze P."/>
            <person name="Sanders I.R."/>
            <person name="Stajich J.E."/>
            <person name="Tunlid A."/>
            <person name="Tuskan G."/>
            <person name="Grigoriev I.V."/>
        </authorList>
    </citation>
    <scope>NUCLEOTIDE SEQUENCE [LARGE SCALE GENOMIC DNA]</scope>
    <source>
        <strain evidence="2">S238N-H82 / ATCC MYA-4686</strain>
    </source>
</reference>
<name>B0D6V3_LACBS</name>
<evidence type="ECO:0000313" key="1">
    <source>
        <dbReference type="EMBL" id="EDR09540.1"/>
    </source>
</evidence>
<dbReference type="GeneID" id="6075704"/>
<sequence>MAPTHYHWWAPFQLPNSQSLRDIFLKASWVLVYLGVESRSFTGAWAGRCVIAHLDDCGGPS</sequence>